<dbReference type="Gene3D" id="1.20.120.450">
    <property type="entry name" value="dinb family like domain"/>
    <property type="match status" value="1"/>
</dbReference>
<dbReference type="InterPro" id="IPR034660">
    <property type="entry name" value="DinB/YfiT-like"/>
</dbReference>
<protein>
    <submittedName>
        <fullName evidence="1">DinB family protein</fullName>
    </submittedName>
</protein>
<name>A0ABW6K8H3_9BACI</name>
<keyword evidence="2" id="KW-1185">Reference proteome</keyword>
<organism evidence="1 2">
    <name type="scientific">Cytobacillus spartinae</name>
    <dbReference type="NCBI Taxonomy" id="3299023"/>
    <lineage>
        <taxon>Bacteria</taxon>
        <taxon>Bacillati</taxon>
        <taxon>Bacillota</taxon>
        <taxon>Bacilli</taxon>
        <taxon>Bacillales</taxon>
        <taxon>Bacillaceae</taxon>
        <taxon>Cytobacillus</taxon>
    </lineage>
</organism>
<reference evidence="1 2" key="1">
    <citation type="submission" date="2024-08" db="EMBL/GenBank/DDBJ databases">
        <title>Two novel Cytobacillus novel species.</title>
        <authorList>
            <person name="Liu G."/>
        </authorList>
    </citation>
    <scope>NUCLEOTIDE SEQUENCE [LARGE SCALE GENOMIC DNA]</scope>
    <source>
        <strain evidence="1 2">FJAT-54145</strain>
    </source>
</reference>
<evidence type="ECO:0000313" key="2">
    <source>
        <dbReference type="Proteomes" id="UP001601059"/>
    </source>
</evidence>
<dbReference type="InterPro" id="IPR007061">
    <property type="entry name" value="MST-like"/>
</dbReference>
<dbReference type="SUPFAM" id="SSF109854">
    <property type="entry name" value="DinB/YfiT-like putative metalloenzymes"/>
    <property type="match status" value="1"/>
</dbReference>
<accession>A0ABW6K8H3</accession>
<gene>
    <name evidence="1" type="ORF">ACFYKX_01190</name>
</gene>
<comment type="caution">
    <text evidence="1">The sequence shown here is derived from an EMBL/GenBank/DDBJ whole genome shotgun (WGS) entry which is preliminary data.</text>
</comment>
<dbReference type="Pfam" id="PF04978">
    <property type="entry name" value="MST"/>
    <property type="match status" value="1"/>
</dbReference>
<proteinExistence type="predicted"/>
<dbReference type="Proteomes" id="UP001601059">
    <property type="component" value="Unassembled WGS sequence"/>
</dbReference>
<dbReference type="RefSeq" id="WP_389357261.1">
    <property type="nucleotide sequence ID" value="NZ_JBIACK010000001.1"/>
</dbReference>
<evidence type="ECO:0000313" key="1">
    <source>
        <dbReference type="EMBL" id="MFE8699228.1"/>
    </source>
</evidence>
<sequence length="179" mass="21135">MDKSGLFLIGPVEGHGTEFSKLITMMNFTRITTLEEVKNLTIDELDFQFDEEANTIGMLLSHLVAVERGYQIETFQGRYVSKEEIEELNPSLQLGKDAHCIRGNHIKFYLNELHMVRQQTLETFKTLPDEWLFIESPFWGGKMANNYFKWFHVFEDELNHRGQIRLIKKMYQRQKTVNL</sequence>
<dbReference type="EMBL" id="JBIACK010000001">
    <property type="protein sequence ID" value="MFE8699228.1"/>
    <property type="molecule type" value="Genomic_DNA"/>
</dbReference>